<keyword evidence="4" id="KW-1185">Reference proteome</keyword>
<dbReference type="CDD" id="cd02440">
    <property type="entry name" value="AdoMet_MTases"/>
    <property type="match status" value="1"/>
</dbReference>
<proteinExistence type="predicted"/>
<dbReference type="AlphaFoldDB" id="A0A512DWW2"/>
<organism evidence="3 4">
    <name type="scientific">Skermanella aerolata</name>
    <dbReference type="NCBI Taxonomy" id="393310"/>
    <lineage>
        <taxon>Bacteria</taxon>
        <taxon>Pseudomonadati</taxon>
        <taxon>Pseudomonadota</taxon>
        <taxon>Alphaproteobacteria</taxon>
        <taxon>Rhodospirillales</taxon>
        <taxon>Azospirillaceae</taxon>
        <taxon>Skermanella</taxon>
    </lineage>
</organism>
<dbReference type="Proteomes" id="UP000321523">
    <property type="component" value="Unassembled WGS sequence"/>
</dbReference>
<dbReference type="RefSeq" id="WP_044431920.1">
    <property type="nucleotide sequence ID" value="NZ_BJYZ01000024.1"/>
</dbReference>
<dbReference type="InterPro" id="IPR029063">
    <property type="entry name" value="SAM-dependent_MTases_sf"/>
</dbReference>
<dbReference type="EMBL" id="BJYZ01000024">
    <property type="protein sequence ID" value="GEO40967.1"/>
    <property type="molecule type" value="Genomic_DNA"/>
</dbReference>
<gene>
    <name evidence="3" type="ORF">SAE02_51150</name>
</gene>
<comment type="caution">
    <text evidence="3">The sequence shown here is derived from an EMBL/GenBank/DDBJ whole genome shotgun (WGS) entry which is preliminary data.</text>
</comment>
<dbReference type="SUPFAM" id="SSF53335">
    <property type="entry name" value="S-adenosyl-L-methionine-dependent methyltransferases"/>
    <property type="match status" value="1"/>
</dbReference>
<dbReference type="Pfam" id="PF08241">
    <property type="entry name" value="Methyltransf_11"/>
    <property type="match status" value="1"/>
</dbReference>
<evidence type="ECO:0000313" key="3">
    <source>
        <dbReference type="EMBL" id="GEO40967.1"/>
    </source>
</evidence>
<dbReference type="Gene3D" id="3.40.50.150">
    <property type="entry name" value="Vaccinia Virus protein VP39"/>
    <property type="match status" value="1"/>
</dbReference>
<dbReference type="OrthoDB" id="9810247at2"/>
<evidence type="ECO:0000256" key="1">
    <source>
        <dbReference type="ARBA" id="ARBA00022691"/>
    </source>
</evidence>
<dbReference type="GO" id="GO:0000179">
    <property type="term" value="F:rRNA (adenine-N6,N6-)-dimethyltransferase activity"/>
    <property type="evidence" value="ECO:0007669"/>
    <property type="project" value="InterPro"/>
</dbReference>
<sequence length="242" mass="26854">MRNEFAEKSTGVQSIDYSGSDVLEIMAEAIKYNAFLTHEVLSHAPKSGHVLDFGAGIGTFSAPVAKLGLQVTCVEYDDGQRSKIKELHGLASVKRIEDVADASVDYVFTLNVLEHIEDDVKALKQLYRVLKPGGRLYVFVPAFQLLYSEFDRRIGHYRRYHKAGLVQAVAKADFQDIEARYYDSLGFAAALAYKLVSKQDGKVSPSTVGIYDRYVFPVSRLLDIAAKPFIGKNVGLTARKPL</sequence>
<reference evidence="3 4" key="1">
    <citation type="submission" date="2019-07" db="EMBL/GenBank/DDBJ databases">
        <title>Whole genome shotgun sequence of Skermanella aerolata NBRC 106429.</title>
        <authorList>
            <person name="Hosoyama A."/>
            <person name="Uohara A."/>
            <person name="Ohji S."/>
            <person name="Ichikawa N."/>
        </authorList>
    </citation>
    <scope>NUCLEOTIDE SEQUENCE [LARGE SCALE GENOMIC DNA]</scope>
    <source>
        <strain evidence="3 4">NBRC 106429</strain>
    </source>
</reference>
<evidence type="ECO:0000313" key="4">
    <source>
        <dbReference type="Proteomes" id="UP000321523"/>
    </source>
</evidence>
<dbReference type="PANTHER" id="PTHR43861">
    <property type="entry name" value="TRANS-ACONITATE 2-METHYLTRANSFERASE-RELATED"/>
    <property type="match status" value="1"/>
</dbReference>
<accession>A0A512DWW2</accession>
<name>A0A512DWW2_9PROT</name>
<protein>
    <recommendedName>
        <fullName evidence="2">Methyltransferase type 11 domain-containing protein</fullName>
    </recommendedName>
</protein>
<dbReference type="InterPro" id="IPR020596">
    <property type="entry name" value="rRNA_Ade_Mease_Trfase_CS"/>
</dbReference>
<dbReference type="InterPro" id="IPR013216">
    <property type="entry name" value="Methyltransf_11"/>
</dbReference>
<dbReference type="PROSITE" id="PS01131">
    <property type="entry name" value="RRNA_A_DIMETH"/>
    <property type="match status" value="1"/>
</dbReference>
<evidence type="ECO:0000259" key="2">
    <source>
        <dbReference type="Pfam" id="PF08241"/>
    </source>
</evidence>
<feature type="domain" description="Methyltransferase type 11" evidence="2">
    <location>
        <begin position="51"/>
        <end position="138"/>
    </location>
</feature>
<keyword evidence="1" id="KW-0949">S-adenosyl-L-methionine</keyword>